<dbReference type="Proteomes" id="UP000254332">
    <property type="component" value="Unassembled WGS sequence"/>
</dbReference>
<dbReference type="InterPro" id="IPR011010">
    <property type="entry name" value="DNA_brk_join_enz"/>
</dbReference>
<protein>
    <recommendedName>
        <fullName evidence="3">Integrase</fullName>
    </recommendedName>
</protein>
<name>A0A379SF09_SALER</name>
<accession>A0A379SF09</accession>
<dbReference type="SUPFAM" id="SSF56349">
    <property type="entry name" value="DNA breaking-rejoining enzymes"/>
    <property type="match status" value="1"/>
</dbReference>
<evidence type="ECO:0000313" key="1">
    <source>
        <dbReference type="EMBL" id="SUG27575.1"/>
    </source>
</evidence>
<evidence type="ECO:0008006" key="3">
    <source>
        <dbReference type="Google" id="ProtNLM"/>
    </source>
</evidence>
<organism evidence="1 2">
    <name type="scientific">Salmonella enterica</name>
    <name type="common">Salmonella choleraesuis</name>
    <dbReference type="NCBI Taxonomy" id="28901"/>
    <lineage>
        <taxon>Bacteria</taxon>
        <taxon>Pseudomonadati</taxon>
        <taxon>Pseudomonadota</taxon>
        <taxon>Gammaproteobacteria</taxon>
        <taxon>Enterobacterales</taxon>
        <taxon>Enterobacteriaceae</taxon>
        <taxon>Salmonella</taxon>
    </lineage>
</organism>
<sequence>MRKYITDAEWYVFFNAITGSRTECRGKAMFKMVYQHGLRVSELTGKGRDEWNNLQREY</sequence>
<gene>
    <name evidence="1" type="ORF">NCTC10718_04898</name>
</gene>
<evidence type="ECO:0000313" key="2">
    <source>
        <dbReference type="Proteomes" id="UP000254332"/>
    </source>
</evidence>
<dbReference type="AlphaFoldDB" id="A0A379SF09"/>
<dbReference type="EMBL" id="UGWQ01000003">
    <property type="protein sequence ID" value="SUG27575.1"/>
    <property type="molecule type" value="Genomic_DNA"/>
</dbReference>
<dbReference type="GO" id="GO:0003677">
    <property type="term" value="F:DNA binding"/>
    <property type="evidence" value="ECO:0007669"/>
    <property type="project" value="InterPro"/>
</dbReference>
<reference evidence="1 2" key="1">
    <citation type="submission" date="2018-06" db="EMBL/GenBank/DDBJ databases">
        <authorList>
            <consortium name="Pathogen Informatics"/>
            <person name="Doyle S."/>
        </authorList>
    </citation>
    <scope>NUCLEOTIDE SEQUENCE [LARGE SCALE GENOMIC DNA]</scope>
    <source>
        <strain evidence="1 2">NCTC10718</strain>
    </source>
</reference>
<proteinExistence type="predicted"/>